<dbReference type="PANTHER" id="PTHR11727:SF7">
    <property type="entry name" value="DIMETHYLADENOSINE TRANSFERASE-RELATED"/>
    <property type="match status" value="1"/>
</dbReference>
<dbReference type="FunFam" id="1.10.8.100:FF:000001">
    <property type="entry name" value="Ribosomal RNA small subunit methyltransferase A"/>
    <property type="match status" value="1"/>
</dbReference>
<dbReference type="InterPro" id="IPR011530">
    <property type="entry name" value="rRNA_adenine_dimethylase"/>
</dbReference>
<evidence type="ECO:0000256" key="2">
    <source>
        <dbReference type="ARBA" id="ARBA00022552"/>
    </source>
</evidence>
<keyword evidence="9" id="KW-1133">Transmembrane helix</keyword>
<feature type="binding site" evidence="7 8">
    <location>
        <position position="113"/>
    </location>
    <ligand>
        <name>S-adenosyl-L-methionine</name>
        <dbReference type="ChEBI" id="CHEBI:59789"/>
    </ligand>
</feature>
<dbReference type="PANTHER" id="PTHR11727">
    <property type="entry name" value="DIMETHYLADENOSINE TRANSFERASE"/>
    <property type="match status" value="1"/>
</dbReference>
<dbReference type="AlphaFoldDB" id="A0A4D6YAL8"/>
<dbReference type="Gene3D" id="1.10.8.100">
    <property type="entry name" value="Ribosomal RNA adenine dimethylase-like, domain 2"/>
    <property type="match status" value="1"/>
</dbReference>
<dbReference type="EMBL" id="CP033004">
    <property type="protein sequence ID" value="QCI23168.1"/>
    <property type="molecule type" value="Genomic_DNA"/>
</dbReference>
<dbReference type="Pfam" id="PF00398">
    <property type="entry name" value="RrnaAD"/>
    <property type="match status" value="1"/>
</dbReference>
<dbReference type="GO" id="GO:0003723">
    <property type="term" value="F:RNA binding"/>
    <property type="evidence" value="ECO:0007669"/>
    <property type="project" value="UniProtKB-UniRule"/>
</dbReference>
<feature type="domain" description="Ribosomal RNA adenine methylase transferase N-terminal" evidence="10">
    <location>
        <begin position="25"/>
        <end position="197"/>
    </location>
</feature>
<dbReference type="Proteomes" id="UP000298566">
    <property type="component" value="Chromosome"/>
</dbReference>
<feature type="binding site" evidence="7 8">
    <location>
        <position position="91"/>
    </location>
    <ligand>
        <name>S-adenosyl-L-methionine</name>
        <dbReference type="ChEBI" id="CHEBI:59789"/>
    </ligand>
</feature>
<dbReference type="OrthoDB" id="9814755at2"/>
<comment type="similarity">
    <text evidence="7">Belongs to the class I-like SAM-binding methyltransferase superfamily. rRNA adenine N(6)-methyltransferase family. RsmA subfamily.</text>
</comment>
<keyword evidence="9" id="KW-0472">Membrane</keyword>
<feature type="binding site" evidence="7 8">
    <location>
        <position position="18"/>
    </location>
    <ligand>
        <name>S-adenosyl-L-methionine</name>
        <dbReference type="ChEBI" id="CHEBI:59789"/>
    </ligand>
</feature>
<evidence type="ECO:0000256" key="1">
    <source>
        <dbReference type="ARBA" id="ARBA00022490"/>
    </source>
</evidence>
<dbReference type="SUPFAM" id="SSF53335">
    <property type="entry name" value="S-adenosyl-L-methionine-dependent methyltransferases"/>
    <property type="match status" value="1"/>
</dbReference>
<evidence type="ECO:0000256" key="8">
    <source>
        <dbReference type="PROSITE-ProRule" id="PRU01026"/>
    </source>
</evidence>
<comment type="catalytic activity">
    <reaction evidence="7">
        <text>adenosine(1518)/adenosine(1519) in 16S rRNA + 4 S-adenosyl-L-methionine = N(6)-dimethyladenosine(1518)/N(6)-dimethyladenosine(1519) in 16S rRNA + 4 S-adenosyl-L-homocysteine + 4 H(+)</text>
        <dbReference type="Rhea" id="RHEA:19609"/>
        <dbReference type="Rhea" id="RHEA-COMP:10232"/>
        <dbReference type="Rhea" id="RHEA-COMP:10233"/>
        <dbReference type="ChEBI" id="CHEBI:15378"/>
        <dbReference type="ChEBI" id="CHEBI:57856"/>
        <dbReference type="ChEBI" id="CHEBI:59789"/>
        <dbReference type="ChEBI" id="CHEBI:74411"/>
        <dbReference type="ChEBI" id="CHEBI:74493"/>
        <dbReference type="EC" id="2.1.1.182"/>
    </reaction>
</comment>
<keyword evidence="1 7" id="KW-0963">Cytoplasm</keyword>
<dbReference type="InterPro" id="IPR020598">
    <property type="entry name" value="rRNA_Ade_methylase_Trfase_N"/>
</dbReference>
<protein>
    <recommendedName>
        <fullName evidence="7">Ribosomal RNA small subunit methyltransferase A</fullName>
        <ecNumber evidence="7">2.1.1.182</ecNumber>
    </recommendedName>
    <alternativeName>
        <fullName evidence="7">16S rRNA (adenine(1518)-N(6)/adenine(1519)-N(6))-dimethyltransferase</fullName>
    </alternativeName>
    <alternativeName>
        <fullName evidence="7">16S rRNA dimethyladenosine transferase</fullName>
    </alternativeName>
    <alternativeName>
        <fullName evidence="7">16S rRNA dimethylase</fullName>
    </alternativeName>
    <alternativeName>
        <fullName evidence="7">S-adenosylmethionine-6-N', N'-adenosyl(rRNA) dimethyltransferase</fullName>
    </alternativeName>
</protein>
<gene>
    <name evidence="7 11" type="primary">rsmA</name>
    <name evidence="7" type="synonym">ksgA</name>
    <name evidence="11" type="ORF">D9V73_00665</name>
</gene>
<evidence type="ECO:0000313" key="11">
    <source>
        <dbReference type="EMBL" id="QCI23168.1"/>
    </source>
</evidence>
<dbReference type="SMART" id="SM00650">
    <property type="entry name" value="rADc"/>
    <property type="match status" value="1"/>
</dbReference>
<organism evidence="11 12">
    <name type="scientific">Buchnera aphidicola subsp. Melaphis rhois</name>
    <dbReference type="NCBI Taxonomy" id="118103"/>
    <lineage>
        <taxon>Bacteria</taxon>
        <taxon>Pseudomonadati</taxon>
        <taxon>Pseudomonadota</taxon>
        <taxon>Gammaproteobacteria</taxon>
        <taxon>Enterobacterales</taxon>
        <taxon>Erwiniaceae</taxon>
        <taxon>Buchnera</taxon>
    </lineage>
</organism>
<keyword evidence="2 7" id="KW-0698">rRNA processing</keyword>
<keyword evidence="9" id="KW-0812">Transmembrane</keyword>
<feature type="transmembrane region" description="Helical" evidence="9">
    <location>
        <begin position="110"/>
        <end position="127"/>
    </location>
</feature>
<sequence length="264" mass="30992">MIKLKYNQHIINKNLGQNFLIDSDVIRNIINSINPKKTDIMIEIGSGLGALTTHIHKFLNKLFIIEYDKHLASRLFLSFGNVNSIKIFVQDVLKFNFSCIEKKNYDSIRIFGNLPYNISVILLLYLFKYDNIFDMNFMFQREVANRLVALPGTKSYGRLSIISQYHCKIMRLFDVYPRSFRPIPKVSSTFLRLVPYKNQEHYVKNIHNLEKVTALAFNKRRKMIKHSLSELFSENILIKLKVDPRLRAENLSITQYCILSNYIS</sequence>
<evidence type="ECO:0000256" key="7">
    <source>
        <dbReference type="HAMAP-Rule" id="MF_00607"/>
    </source>
</evidence>
<dbReference type="PROSITE" id="PS51689">
    <property type="entry name" value="SAM_RNA_A_N6_MT"/>
    <property type="match status" value="1"/>
</dbReference>
<dbReference type="GO" id="GO:0005829">
    <property type="term" value="C:cytosol"/>
    <property type="evidence" value="ECO:0007669"/>
    <property type="project" value="TreeGrafter"/>
</dbReference>
<evidence type="ECO:0000256" key="5">
    <source>
        <dbReference type="ARBA" id="ARBA00022691"/>
    </source>
</evidence>
<evidence type="ECO:0000256" key="4">
    <source>
        <dbReference type="ARBA" id="ARBA00022679"/>
    </source>
</evidence>
<dbReference type="Gene3D" id="3.40.50.150">
    <property type="entry name" value="Vaccinia Virus protein VP39"/>
    <property type="match status" value="1"/>
</dbReference>
<feature type="binding site" evidence="7 8">
    <location>
        <position position="45"/>
    </location>
    <ligand>
        <name>S-adenosyl-L-methionine</name>
        <dbReference type="ChEBI" id="CHEBI:59789"/>
    </ligand>
</feature>
<comment type="subcellular location">
    <subcellularLocation>
        <location evidence="7">Cytoplasm</location>
    </subcellularLocation>
</comment>
<dbReference type="InterPro" id="IPR023165">
    <property type="entry name" value="rRNA_Ade_diMease-like_C"/>
</dbReference>
<dbReference type="GO" id="GO:0052908">
    <property type="term" value="F:16S rRNA (adenine(1518)-N(6)/adenine(1519)-N(6))-dimethyltransferase activity"/>
    <property type="evidence" value="ECO:0007669"/>
    <property type="project" value="UniProtKB-EC"/>
</dbReference>
<evidence type="ECO:0000256" key="3">
    <source>
        <dbReference type="ARBA" id="ARBA00022603"/>
    </source>
</evidence>
<proteinExistence type="inferred from homology"/>
<feature type="binding site" evidence="7 8">
    <location>
        <position position="20"/>
    </location>
    <ligand>
        <name>S-adenosyl-L-methionine</name>
        <dbReference type="ChEBI" id="CHEBI:59789"/>
    </ligand>
</feature>
<evidence type="ECO:0000256" key="9">
    <source>
        <dbReference type="SAM" id="Phobius"/>
    </source>
</evidence>
<dbReference type="InterPro" id="IPR029063">
    <property type="entry name" value="SAM-dependent_MTases_sf"/>
</dbReference>
<dbReference type="InterPro" id="IPR001737">
    <property type="entry name" value="KsgA/Erm"/>
</dbReference>
<dbReference type="HAMAP" id="MF_00607">
    <property type="entry name" value="16SrRNA_methyltr_A"/>
    <property type="match status" value="1"/>
</dbReference>
<comment type="function">
    <text evidence="7">Specifically dimethylates two adjacent adenosines (A1518 and A1519) in the loop of a conserved hairpin near the 3'-end of 16S rRNA in the 30S particle. May play a critical role in biogenesis of 30S subunits.</text>
</comment>
<keyword evidence="5 7" id="KW-0949">S-adenosyl-L-methionine</keyword>
<reference evidence="11 12" key="1">
    <citation type="submission" date="2018-10" db="EMBL/GenBank/DDBJ databases">
        <title>Comparative functional genomics of the obligate endosymbiont Buchnera aphidicola.</title>
        <authorList>
            <person name="Chong R.A."/>
        </authorList>
    </citation>
    <scope>NUCLEOTIDE SEQUENCE [LARGE SCALE GENOMIC DNA]</scope>
    <source>
        <strain evidence="11 12">Mrh</strain>
    </source>
</reference>
<dbReference type="NCBIfam" id="TIGR00755">
    <property type="entry name" value="ksgA"/>
    <property type="match status" value="1"/>
</dbReference>
<keyword evidence="6 7" id="KW-0694">RNA-binding</keyword>
<evidence type="ECO:0000313" key="12">
    <source>
        <dbReference type="Proteomes" id="UP000298566"/>
    </source>
</evidence>
<feature type="binding site" evidence="7 8">
    <location>
        <position position="66"/>
    </location>
    <ligand>
        <name>S-adenosyl-L-methionine</name>
        <dbReference type="ChEBI" id="CHEBI:59789"/>
    </ligand>
</feature>
<evidence type="ECO:0000259" key="10">
    <source>
        <dbReference type="SMART" id="SM00650"/>
    </source>
</evidence>
<accession>A0A4D6YAL8</accession>
<keyword evidence="3 7" id="KW-0489">Methyltransferase</keyword>
<name>A0A4D6YAL8_BUCMH</name>
<dbReference type="EC" id="2.1.1.182" evidence="7"/>
<dbReference type="RefSeq" id="WP_158336365.1">
    <property type="nucleotide sequence ID" value="NZ_CP033004.1"/>
</dbReference>
<keyword evidence="4 7" id="KW-0808">Transferase</keyword>
<evidence type="ECO:0000256" key="6">
    <source>
        <dbReference type="ARBA" id="ARBA00022884"/>
    </source>
</evidence>